<evidence type="ECO:0000256" key="7">
    <source>
        <dbReference type="ARBA" id="ARBA00022840"/>
    </source>
</evidence>
<dbReference type="AlphaFoldDB" id="A0A1I5V7K1"/>
<evidence type="ECO:0000256" key="3">
    <source>
        <dbReference type="ARBA" id="ARBA00022763"/>
    </source>
</evidence>
<comment type="catalytic activity">
    <reaction evidence="11">
        <text>Couples ATP hydrolysis with the unwinding of duplex DNA by translocating in the 3'-5' direction.</text>
        <dbReference type="EC" id="5.6.2.4"/>
    </reaction>
</comment>
<dbReference type="InterPro" id="IPR011604">
    <property type="entry name" value="PDDEXK-like_dom_sf"/>
</dbReference>
<dbReference type="Pfam" id="PF12705">
    <property type="entry name" value="PDDEXK_1"/>
    <property type="match status" value="1"/>
</dbReference>
<evidence type="ECO:0000256" key="2">
    <source>
        <dbReference type="ARBA" id="ARBA00022741"/>
    </source>
</evidence>
<evidence type="ECO:0000256" key="12">
    <source>
        <dbReference type="ARBA" id="ARBA00034808"/>
    </source>
</evidence>
<dbReference type="GO" id="GO:0033202">
    <property type="term" value="C:DNA helicase complex"/>
    <property type="evidence" value="ECO:0007669"/>
    <property type="project" value="TreeGrafter"/>
</dbReference>
<evidence type="ECO:0000256" key="15">
    <source>
        <dbReference type="PROSITE-ProRule" id="PRU00560"/>
    </source>
</evidence>
<dbReference type="Gene3D" id="1.10.486.10">
    <property type="entry name" value="PCRA, domain 4"/>
    <property type="match status" value="1"/>
</dbReference>
<protein>
    <recommendedName>
        <fullName evidence="12">DNA 3'-5' helicase</fullName>
        <ecNumber evidence="12">5.6.2.4</ecNumber>
    </recommendedName>
    <alternativeName>
        <fullName evidence="13">DNA 3'-5' helicase II</fullName>
    </alternativeName>
</protein>
<keyword evidence="3" id="KW-0227">DNA damage</keyword>
<evidence type="ECO:0000256" key="11">
    <source>
        <dbReference type="ARBA" id="ARBA00034617"/>
    </source>
</evidence>
<dbReference type="PROSITE" id="PS51198">
    <property type="entry name" value="UVRD_HELICASE_ATP_BIND"/>
    <property type="match status" value="1"/>
</dbReference>
<dbReference type="InterPro" id="IPR000212">
    <property type="entry name" value="DNA_helicase_UvrD/REP"/>
</dbReference>
<evidence type="ECO:0000256" key="4">
    <source>
        <dbReference type="ARBA" id="ARBA00022801"/>
    </source>
</evidence>
<keyword evidence="5 15" id="KW-0347">Helicase</keyword>
<feature type="domain" description="UvrD-like helicase ATP-binding" evidence="16">
    <location>
        <begin position="2"/>
        <end position="479"/>
    </location>
</feature>
<proteinExistence type="predicted"/>
<dbReference type="GO" id="GO:0004527">
    <property type="term" value="F:exonuclease activity"/>
    <property type="evidence" value="ECO:0007669"/>
    <property type="project" value="UniProtKB-KW"/>
</dbReference>
<dbReference type="Pfam" id="PF13361">
    <property type="entry name" value="UvrD_C"/>
    <property type="match status" value="1"/>
</dbReference>
<dbReference type="EC" id="5.6.2.4" evidence="12"/>
<dbReference type="InterPro" id="IPR014016">
    <property type="entry name" value="UvrD-like_ATP-bd"/>
</dbReference>
<dbReference type="NCBIfam" id="TIGR02784">
    <property type="entry name" value="addA_alphas"/>
    <property type="match status" value="1"/>
</dbReference>
<evidence type="ECO:0000313" key="19">
    <source>
        <dbReference type="Proteomes" id="UP000243106"/>
    </source>
</evidence>
<dbReference type="GO" id="GO:0043138">
    <property type="term" value="F:3'-5' DNA helicase activity"/>
    <property type="evidence" value="ECO:0007669"/>
    <property type="project" value="UniProtKB-EC"/>
</dbReference>
<keyword evidence="8" id="KW-0238">DNA-binding</keyword>
<evidence type="ECO:0000256" key="8">
    <source>
        <dbReference type="ARBA" id="ARBA00023125"/>
    </source>
</evidence>
<evidence type="ECO:0000259" key="17">
    <source>
        <dbReference type="PROSITE" id="PS51217"/>
    </source>
</evidence>
<dbReference type="InterPro" id="IPR014151">
    <property type="entry name" value="DNA_helicase_AddA"/>
</dbReference>
<keyword evidence="2 15" id="KW-0547">Nucleotide-binding</keyword>
<evidence type="ECO:0000256" key="5">
    <source>
        <dbReference type="ARBA" id="ARBA00022806"/>
    </source>
</evidence>
<evidence type="ECO:0000256" key="13">
    <source>
        <dbReference type="ARBA" id="ARBA00034923"/>
    </source>
</evidence>
<keyword evidence="7 15" id="KW-0067">ATP-binding</keyword>
<evidence type="ECO:0000256" key="10">
    <source>
        <dbReference type="ARBA" id="ARBA00023235"/>
    </source>
</evidence>
<dbReference type="Gene3D" id="3.40.50.300">
    <property type="entry name" value="P-loop containing nucleotide triphosphate hydrolases"/>
    <property type="match status" value="4"/>
</dbReference>
<keyword evidence="4 15" id="KW-0378">Hydrolase</keyword>
<feature type="domain" description="UvrD-like helicase C-terminal" evidence="17">
    <location>
        <begin position="496"/>
        <end position="779"/>
    </location>
</feature>
<evidence type="ECO:0000256" key="9">
    <source>
        <dbReference type="ARBA" id="ARBA00023204"/>
    </source>
</evidence>
<dbReference type="SUPFAM" id="SSF52540">
    <property type="entry name" value="P-loop containing nucleoside triphosphate hydrolases"/>
    <property type="match status" value="1"/>
</dbReference>
<keyword evidence="19" id="KW-1185">Reference proteome</keyword>
<keyword evidence="10" id="KW-0413">Isomerase</keyword>
<keyword evidence="9" id="KW-0234">DNA repair</keyword>
<dbReference type="Proteomes" id="UP000243106">
    <property type="component" value="Unassembled WGS sequence"/>
</dbReference>
<dbReference type="PANTHER" id="PTHR11070:SF2">
    <property type="entry name" value="ATP-DEPENDENT DNA HELICASE SRS2"/>
    <property type="match status" value="1"/>
</dbReference>
<dbReference type="GO" id="GO:0000725">
    <property type="term" value="P:recombinational repair"/>
    <property type="evidence" value="ECO:0007669"/>
    <property type="project" value="TreeGrafter"/>
</dbReference>
<evidence type="ECO:0000313" key="18">
    <source>
        <dbReference type="EMBL" id="SFQ03485.1"/>
    </source>
</evidence>
<dbReference type="STRING" id="93684.SAMN05421853_101377"/>
<dbReference type="EMBL" id="FOXV01000001">
    <property type="protein sequence ID" value="SFQ03485.1"/>
    <property type="molecule type" value="Genomic_DNA"/>
</dbReference>
<gene>
    <name evidence="18" type="ORF">SAMN05421853_101377</name>
</gene>
<organism evidence="18 19">
    <name type="scientific">Roseivivax halotolerans</name>
    <dbReference type="NCBI Taxonomy" id="93684"/>
    <lineage>
        <taxon>Bacteria</taxon>
        <taxon>Pseudomonadati</taxon>
        <taxon>Pseudomonadota</taxon>
        <taxon>Alphaproteobacteria</taxon>
        <taxon>Rhodobacterales</taxon>
        <taxon>Roseobacteraceae</taxon>
        <taxon>Roseivivax</taxon>
    </lineage>
</organism>
<dbReference type="InterPro" id="IPR038726">
    <property type="entry name" value="PDDEXK_AddAB-type"/>
</dbReference>
<dbReference type="Pfam" id="PF00580">
    <property type="entry name" value="UvrD-helicase"/>
    <property type="match status" value="1"/>
</dbReference>
<comment type="catalytic activity">
    <reaction evidence="14">
        <text>ATP + H2O = ADP + phosphate + H(+)</text>
        <dbReference type="Rhea" id="RHEA:13065"/>
        <dbReference type="ChEBI" id="CHEBI:15377"/>
        <dbReference type="ChEBI" id="CHEBI:15378"/>
        <dbReference type="ChEBI" id="CHEBI:30616"/>
        <dbReference type="ChEBI" id="CHEBI:43474"/>
        <dbReference type="ChEBI" id="CHEBI:456216"/>
        <dbReference type="EC" id="5.6.2.4"/>
    </reaction>
</comment>
<keyword evidence="6" id="KW-0269">Exonuclease</keyword>
<dbReference type="PANTHER" id="PTHR11070">
    <property type="entry name" value="UVRD / RECB / PCRA DNA HELICASE FAMILY MEMBER"/>
    <property type="match status" value="1"/>
</dbReference>
<evidence type="ECO:0000256" key="6">
    <source>
        <dbReference type="ARBA" id="ARBA00022839"/>
    </source>
</evidence>
<evidence type="ECO:0000256" key="14">
    <source>
        <dbReference type="ARBA" id="ARBA00048988"/>
    </source>
</evidence>
<evidence type="ECO:0000259" key="16">
    <source>
        <dbReference type="PROSITE" id="PS51198"/>
    </source>
</evidence>
<sequence length="1127" mass="122515">MRDDASEAQVIAARPGSSTWLSANAGSGKTRVLTDRVARLLLENVAPENILCLTYTKAAASEMQNRLFKRLGAWAMLPDADLRSELGTLGVDGPFEPVFLQKARTLFARAIETPGGLRIQTIHSFCAALLRRFPLEAQVSPDFREMEDRSAELLRAEILERMSAGPEAARVSDLALHFTGQDDSLDGLLKEVLSRKSAFFGGITHGDLKALYGVPPEYDAQSLLAETFLGSEAQLLARVRAAMEEYGGPTDQNNAARLAGITLDTVSDLAVLEEVFLTGKAAKLPFSAKAGSVPTKACQKQAGLADLMPDIDNLAARIEEARPKRTALAATERDLALHRFAEVFLPAYEAEKQARGWLDFDDLIEKAHELLSNSDVAEWVLYRLDGGIDHILVDEAQDTNPLQWRVIEKLAREFTAGQGARADLLRTIFVVGDTKQSIYSFQGADPDEFERMRAAFDARLNDAGTPLEIRSLAYSFRSAGPILQAVDATFDDADGSGFAPGGRHLPFHAEMPGQVDLWPVVPKPEKDEDDVWYEPVDRPAPTDATVVLAKRIARFIREAIERKQPLQLGQSAPRAMHAGDVLILVRRRGTLFAEIIRACKAEGLPVAGADRLKVMAERAVKDIGALLSFLATQEDNLSLAVALRSPLFGLGEQDLFSLAHKRKGESLWEQLRKREPDYSQTLAILNDLRRQADFLRPYDMIERILTRHNGRAKLIGRLGIEAEDGIDALLAQALAYESGAVPSLTGFLGWMQTDDLEIKRSPEAAGRAIRVMTVHGAKGLEAPVVILPDCAKAKAEHKGALLDLGPDSVVWKAKSEEMPEAQSEALEIAKARDKAERDRLLYVAMTRAEAWLVVAAASDIGKTPDESWYGQMQRGLERAGALPFASRDGEGLRLGALPDVPAEEASVSEEQALSLPDHFRRDAAVPLVQRALLSPSYLGGAKALPGDGDETEIAKARGTRIHALLEVLPDLPETDRPLAANRTLAGMRVPENDRAELAGEALSVLTAPELSDIFSYGALAEVPLTADLPRLGPMHGIIDRLIITPERVLAVDFKTNRQVPATADAVPEGLLRQMGAYRAMLSAIYPGRNVETAILWTATAQIMSLPAALTDAALARAAPLDSAEAAP</sequence>
<dbReference type="Gene3D" id="3.90.320.10">
    <property type="match status" value="1"/>
</dbReference>
<evidence type="ECO:0000256" key="1">
    <source>
        <dbReference type="ARBA" id="ARBA00022722"/>
    </source>
</evidence>
<keyword evidence="1" id="KW-0540">Nuclease</keyword>
<dbReference type="InterPro" id="IPR014017">
    <property type="entry name" value="DNA_helicase_UvrD-like_C"/>
</dbReference>
<dbReference type="GO" id="GO:0003677">
    <property type="term" value="F:DNA binding"/>
    <property type="evidence" value="ECO:0007669"/>
    <property type="project" value="UniProtKB-KW"/>
</dbReference>
<dbReference type="RefSeq" id="WP_245760152.1">
    <property type="nucleotide sequence ID" value="NZ_FOXV01000001.1"/>
</dbReference>
<dbReference type="PROSITE" id="PS51217">
    <property type="entry name" value="UVRD_HELICASE_CTER"/>
    <property type="match status" value="1"/>
</dbReference>
<feature type="binding site" evidence="15">
    <location>
        <begin position="23"/>
        <end position="30"/>
    </location>
    <ligand>
        <name>ATP</name>
        <dbReference type="ChEBI" id="CHEBI:30616"/>
    </ligand>
</feature>
<reference evidence="19" key="1">
    <citation type="submission" date="2016-10" db="EMBL/GenBank/DDBJ databases">
        <authorList>
            <person name="Varghese N."/>
            <person name="Submissions S."/>
        </authorList>
    </citation>
    <scope>NUCLEOTIDE SEQUENCE [LARGE SCALE GENOMIC DNA]</scope>
    <source>
        <strain evidence="19">JCM 10271</strain>
    </source>
</reference>
<accession>A0A1I5V7K1</accession>
<name>A0A1I5V7K1_9RHOB</name>
<dbReference type="InterPro" id="IPR027417">
    <property type="entry name" value="P-loop_NTPase"/>
</dbReference>
<dbReference type="GO" id="GO:0005524">
    <property type="term" value="F:ATP binding"/>
    <property type="evidence" value="ECO:0007669"/>
    <property type="project" value="UniProtKB-UniRule"/>
</dbReference>
<dbReference type="GO" id="GO:0005829">
    <property type="term" value="C:cytosol"/>
    <property type="evidence" value="ECO:0007669"/>
    <property type="project" value="TreeGrafter"/>
</dbReference>